<dbReference type="SUPFAM" id="SSF51445">
    <property type="entry name" value="(Trans)glycosidases"/>
    <property type="match status" value="1"/>
</dbReference>
<protein>
    <recommendedName>
        <fullName evidence="4">Glycoside hydrolase family 5 domain-containing protein</fullName>
    </recommendedName>
</protein>
<dbReference type="AlphaFoldDB" id="A0A9D2EJI8"/>
<sequence>MTTPHDRLRAVRPALATGLLAAVLAAGGSAAAAGDAPEQAGPGHAGTSEATAAERLQVGFNGRSEQIAMIDHFYTPDADHGPRLCQYYTGWDTAVLTDGEPDHPSGLAANIEWLETAQASGCDEVLISFKALSSADPDEEFDPVPPTVAEYQAAFADYVDTDWASQAGYTGDLAFAAWNEPNLNATSGNGYPAPAPGADSVIGPRLAAQYYLAATSVCAPRECTVAAVNFGSNGGHWVDYQTNCEMAAVPREEHCDQPSEHNTTGLPPSYLDEYRNEIANAAPDFGLPAGFRPEVVAYHGWSDTNAYLTDVRTCTGYDDCLLDRVLYAFRGSWAGAEIWNTEDGVGQPGFFTHDEITDDVQVEAMDYLLGLAESTPRYTRLYYTHLIGSPSRLLLTDGDQPEVRPAMELLQDAAAAPSG</sequence>
<accession>A0A9D2EJI8</accession>
<proteinExistence type="predicted"/>
<dbReference type="EMBL" id="DXBY01000356">
    <property type="protein sequence ID" value="HIZ38291.1"/>
    <property type="molecule type" value="Genomic_DNA"/>
</dbReference>
<name>A0A9D2EJI8_9MICO</name>
<organism evidence="2 3">
    <name type="scientific">Candidatus Ruania gallistercoris</name>
    <dbReference type="NCBI Taxonomy" id="2838746"/>
    <lineage>
        <taxon>Bacteria</taxon>
        <taxon>Bacillati</taxon>
        <taxon>Actinomycetota</taxon>
        <taxon>Actinomycetes</taxon>
        <taxon>Micrococcales</taxon>
        <taxon>Ruaniaceae</taxon>
        <taxon>Ruania</taxon>
    </lineage>
</organism>
<gene>
    <name evidence="2" type="ORF">H9815_21140</name>
</gene>
<feature type="signal peptide" evidence="1">
    <location>
        <begin position="1"/>
        <end position="32"/>
    </location>
</feature>
<evidence type="ECO:0000256" key="1">
    <source>
        <dbReference type="SAM" id="SignalP"/>
    </source>
</evidence>
<dbReference type="Proteomes" id="UP000824037">
    <property type="component" value="Unassembled WGS sequence"/>
</dbReference>
<reference evidence="2" key="2">
    <citation type="submission" date="2021-04" db="EMBL/GenBank/DDBJ databases">
        <authorList>
            <person name="Gilroy R."/>
        </authorList>
    </citation>
    <scope>NUCLEOTIDE SEQUENCE</scope>
    <source>
        <strain evidence="2">ChiGjej4B4-7305</strain>
    </source>
</reference>
<comment type="caution">
    <text evidence="2">The sequence shown here is derived from an EMBL/GenBank/DDBJ whole genome shotgun (WGS) entry which is preliminary data.</text>
</comment>
<evidence type="ECO:0000313" key="3">
    <source>
        <dbReference type="Proteomes" id="UP000824037"/>
    </source>
</evidence>
<evidence type="ECO:0008006" key="4">
    <source>
        <dbReference type="Google" id="ProtNLM"/>
    </source>
</evidence>
<evidence type="ECO:0000313" key="2">
    <source>
        <dbReference type="EMBL" id="HIZ38291.1"/>
    </source>
</evidence>
<reference evidence="2" key="1">
    <citation type="journal article" date="2021" name="PeerJ">
        <title>Extensive microbial diversity within the chicken gut microbiome revealed by metagenomics and culture.</title>
        <authorList>
            <person name="Gilroy R."/>
            <person name="Ravi A."/>
            <person name="Getino M."/>
            <person name="Pursley I."/>
            <person name="Horton D.L."/>
            <person name="Alikhan N.F."/>
            <person name="Baker D."/>
            <person name="Gharbi K."/>
            <person name="Hall N."/>
            <person name="Watson M."/>
            <person name="Adriaenssens E.M."/>
            <person name="Foster-Nyarko E."/>
            <person name="Jarju S."/>
            <person name="Secka A."/>
            <person name="Antonio M."/>
            <person name="Oren A."/>
            <person name="Chaudhuri R.R."/>
            <person name="La Ragione R."/>
            <person name="Hildebrand F."/>
            <person name="Pallen M.J."/>
        </authorList>
    </citation>
    <scope>NUCLEOTIDE SEQUENCE</scope>
    <source>
        <strain evidence="2">ChiGjej4B4-7305</strain>
    </source>
</reference>
<dbReference type="InterPro" id="IPR017853">
    <property type="entry name" value="GH"/>
</dbReference>
<keyword evidence="1" id="KW-0732">Signal</keyword>
<feature type="chain" id="PRO_5039598873" description="Glycoside hydrolase family 5 domain-containing protein" evidence="1">
    <location>
        <begin position="33"/>
        <end position="419"/>
    </location>
</feature>